<accession>A0ABR4WC73</accession>
<dbReference type="PANTHER" id="PTHR30629">
    <property type="entry name" value="PROPHAGE INTEGRASE"/>
    <property type="match status" value="1"/>
</dbReference>
<keyword evidence="9" id="KW-1185">Reference proteome</keyword>
<dbReference type="InterPro" id="IPR025166">
    <property type="entry name" value="Integrase_DNA_bind_dom"/>
</dbReference>
<evidence type="ECO:0000256" key="3">
    <source>
        <dbReference type="ARBA" id="ARBA00023125"/>
    </source>
</evidence>
<dbReference type="Pfam" id="PF00589">
    <property type="entry name" value="Phage_integrase"/>
    <property type="match status" value="1"/>
</dbReference>
<dbReference type="InterPro" id="IPR011010">
    <property type="entry name" value="DNA_brk_join_enz"/>
</dbReference>
<keyword evidence="2" id="KW-0229">DNA integration</keyword>
<sequence>METNKLSDVKIRAAKPQDKLYSISDGEGMFLEVSPKGGKWWRFKYRFNGKQKRLSLGTYPSTSLKVARDKRQQARELLASGVDPAQQRKTEKLATETALRNTFAGVAEEWAQNKVQSEKWTPTTEKKRRIWLDNGLMPYLGSRPISEITTAELWGVLQHTQKTSGYTANRLRGMASEIFNFAMATGRADSNPALPLQGQIAVKKEKHRLAILEPEEVGKMLRAIDGCQAAATTKAAARLAPLVFVRPGELRHAEWSEINLKRALWSIPAEKMKMRESHVVPLSRQAVAILKEIQPLTGNSGYVFEGTKPGEPISDNTLNKLLKTLGYKGKMTQHGWRAIARTLLDEVLDVRVDWIEHQLAHSVRDANGRAYNRTSHLEGRTGMMQLWADYLDKLKASK</sequence>
<dbReference type="Gene3D" id="1.10.443.10">
    <property type="entry name" value="Intergrase catalytic core"/>
    <property type="match status" value="1"/>
</dbReference>
<evidence type="ECO:0000259" key="6">
    <source>
        <dbReference type="PROSITE" id="PS51898"/>
    </source>
</evidence>
<evidence type="ECO:0000313" key="9">
    <source>
        <dbReference type="Proteomes" id="UP000029443"/>
    </source>
</evidence>
<dbReference type="SUPFAM" id="SSF56349">
    <property type="entry name" value="DNA breaking-rejoining enzymes"/>
    <property type="match status" value="1"/>
</dbReference>
<proteinExistence type="inferred from homology"/>
<comment type="caution">
    <text evidence="8">The sequence shown here is derived from an EMBL/GenBank/DDBJ whole genome shotgun (WGS) entry which is preliminary data.</text>
</comment>
<feature type="domain" description="Core-binding (CB)" evidence="7">
    <location>
        <begin position="101"/>
        <end position="183"/>
    </location>
</feature>
<evidence type="ECO:0000256" key="5">
    <source>
        <dbReference type="PROSITE-ProRule" id="PRU01248"/>
    </source>
</evidence>
<evidence type="ECO:0000259" key="7">
    <source>
        <dbReference type="PROSITE" id="PS51900"/>
    </source>
</evidence>
<evidence type="ECO:0000256" key="1">
    <source>
        <dbReference type="ARBA" id="ARBA00008857"/>
    </source>
</evidence>
<name>A0ABR4WC73_9GAMM</name>
<evidence type="ECO:0000256" key="4">
    <source>
        <dbReference type="ARBA" id="ARBA00023172"/>
    </source>
</evidence>
<dbReference type="Pfam" id="PF13356">
    <property type="entry name" value="Arm-DNA-bind_3"/>
    <property type="match status" value="1"/>
</dbReference>
<dbReference type="InterPro" id="IPR010998">
    <property type="entry name" value="Integrase_recombinase_N"/>
</dbReference>
<evidence type="ECO:0000313" key="8">
    <source>
        <dbReference type="EMBL" id="KGD60947.1"/>
    </source>
</evidence>
<evidence type="ECO:0000256" key="2">
    <source>
        <dbReference type="ARBA" id="ARBA00022908"/>
    </source>
</evidence>
<dbReference type="CDD" id="cd00801">
    <property type="entry name" value="INT_P4_C"/>
    <property type="match status" value="1"/>
</dbReference>
<dbReference type="InterPro" id="IPR053876">
    <property type="entry name" value="Phage_int_M"/>
</dbReference>
<dbReference type="PROSITE" id="PS51900">
    <property type="entry name" value="CB"/>
    <property type="match status" value="1"/>
</dbReference>
<protein>
    <submittedName>
        <fullName evidence="8">DNA integration/recombination/inversion protein</fullName>
    </submittedName>
</protein>
<dbReference type="Pfam" id="PF22022">
    <property type="entry name" value="Phage_int_M"/>
    <property type="match status" value="1"/>
</dbReference>
<dbReference type="RefSeq" id="WP_035248203.1">
    <property type="nucleotide sequence ID" value="NZ_ARXU01000007.1"/>
</dbReference>
<reference evidence="8 9" key="1">
    <citation type="submission" date="2012-09" db="EMBL/GenBank/DDBJ databases">
        <title>Genome Sequence of alkane-degrading Bacterium Alcanivorax jadensis T9.</title>
        <authorList>
            <person name="Lai Q."/>
            <person name="Shao Z."/>
        </authorList>
    </citation>
    <scope>NUCLEOTIDE SEQUENCE [LARGE SCALE GENOMIC DNA]</scope>
    <source>
        <strain evidence="8 9">T9</strain>
    </source>
</reference>
<dbReference type="PANTHER" id="PTHR30629:SF2">
    <property type="entry name" value="PROPHAGE INTEGRASE INTS-RELATED"/>
    <property type="match status" value="1"/>
</dbReference>
<dbReference type="InterPro" id="IPR013762">
    <property type="entry name" value="Integrase-like_cat_sf"/>
</dbReference>
<dbReference type="InterPro" id="IPR038488">
    <property type="entry name" value="Integrase_DNA-bd_sf"/>
</dbReference>
<feature type="domain" description="Tyr recombinase" evidence="6">
    <location>
        <begin position="207"/>
        <end position="384"/>
    </location>
</feature>
<dbReference type="InterPro" id="IPR002104">
    <property type="entry name" value="Integrase_catalytic"/>
</dbReference>
<dbReference type="PROSITE" id="PS51898">
    <property type="entry name" value="TYR_RECOMBINASE"/>
    <property type="match status" value="1"/>
</dbReference>
<keyword evidence="4" id="KW-0233">DNA recombination</keyword>
<dbReference type="Gene3D" id="3.30.160.390">
    <property type="entry name" value="Integrase, DNA-binding domain"/>
    <property type="match status" value="1"/>
</dbReference>
<comment type="similarity">
    <text evidence="1">Belongs to the 'phage' integrase family.</text>
</comment>
<dbReference type="InterPro" id="IPR044068">
    <property type="entry name" value="CB"/>
</dbReference>
<keyword evidence="3 5" id="KW-0238">DNA-binding</keyword>
<dbReference type="Gene3D" id="1.10.150.130">
    <property type="match status" value="1"/>
</dbReference>
<dbReference type="EMBL" id="ARXU01000007">
    <property type="protein sequence ID" value="KGD60947.1"/>
    <property type="molecule type" value="Genomic_DNA"/>
</dbReference>
<organism evidence="8 9">
    <name type="scientific">Alcanivorax jadensis T9</name>
    <dbReference type="NCBI Taxonomy" id="1177181"/>
    <lineage>
        <taxon>Bacteria</taxon>
        <taxon>Pseudomonadati</taxon>
        <taxon>Pseudomonadota</taxon>
        <taxon>Gammaproteobacteria</taxon>
        <taxon>Oceanospirillales</taxon>
        <taxon>Alcanivoracaceae</taxon>
        <taxon>Alcanivorax</taxon>
    </lineage>
</organism>
<dbReference type="Proteomes" id="UP000029443">
    <property type="component" value="Unassembled WGS sequence"/>
</dbReference>
<gene>
    <name evidence="8" type="ORF">T9A_02145</name>
</gene>
<dbReference type="InterPro" id="IPR050808">
    <property type="entry name" value="Phage_Integrase"/>
</dbReference>